<dbReference type="AlphaFoldDB" id="A0AA37TGD8"/>
<evidence type="ECO:0000313" key="1">
    <source>
        <dbReference type="EMBL" id="GLS72905.1"/>
    </source>
</evidence>
<dbReference type="RefSeq" id="WP_164706348.1">
    <property type="nucleotide sequence ID" value="NZ_BPQZ01000003.1"/>
</dbReference>
<reference evidence="2" key="1">
    <citation type="journal article" date="2019" name="Int. J. Syst. Evol. Microbiol.">
        <title>The Global Catalogue of Microorganisms (GCM) 10K type strain sequencing project: providing services to taxonomists for standard genome sequencing and annotation.</title>
        <authorList>
            <consortium name="The Broad Institute Genomics Platform"/>
            <consortium name="The Broad Institute Genome Sequencing Center for Infectious Disease"/>
            <person name="Wu L."/>
            <person name="Ma J."/>
        </authorList>
    </citation>
    <scope>NUCLEOTIDE SEQUENCE [LARGE SCALE GENOMIC DNA]</scope>
    <source>
        <strain evidence="2">NBRC 103632</strain>
    </source>
</reference>
<evidence type="ECO:0000313" key="2">
    <source>
        <dbReference type="Proteomes" id="UP001157440"/>
    </source>
</evidence>
<sequence>MHYVTKEKAADGHFMVKVAGRPVIETCEKRQAKKLVRAIRSLRRLKKARKQAGAWRLY</sequence>
<organism evidence="1 2">
    <name type="scientific">Methylobacterium tardum</name>
    <dbReference type="NCBI Taxonomy" id="374432"/>
    <lineage>
        <taxon>Bacteria</taxon>
        <taxon>Pseudomonadati</taxon>
        <taxon>Pseudomonadota</taxon>
        <taxon>Alphaproteobacteria</taxon>
        <taxon>Hyphomicrobiales</taxon>
        <taxon>Methylobacteriaceae</taxon>
        <taxon>Methylobacterium</taxon>
    </lineage>
</organism>
<name>A0AA37TGD8_9HYPH</name>
<protein>
    <submittedName>
        <fullName evidence="1">Uncharacterized protein</fullName>
    </submittedName>
</protein>
<accession>A0AA37TGD8</accession>
<keyword evidence="2" id="KW-1185">Reference proteome</keyword>
<gene>
    <name evidence="1" type="ORF">GCM10007890_49200</name>
</gene>
<dbReference type="EMBL" id="BSPL01000023">
    <property type="protein sequence ID" value="GLS72905.1"/>
    <property type="molecule type" value="Genomic_DNA"/>
</dbReference>
<dbReference type="Proteomes" id="UP001157440">
    <property type="component" value="Unassembled WGS sequence"/>
</dbReference>
<comment type="caution">
    <text evidence="1">The sequence shown here is derived from an EMBL/GenBank/DDBJ whole genome shotgun (WGS) entry which is preliminary data.</text>
</comment>
<proteinExistence type="predicted"/>